<dbReference type="Proteomes" id="UP000297477">
    <property type="component" value="Unassembled WGS sequence"/>
</dbReference>
<evidence type="ECO:0000313" key="2">
    <source>
        <dbReference type="Proteomes" id="UP000297477"/>
    </source>
</evidence>
<dbReference type="EMBL" id="SPKT01000024">
    <property type="protein sequence ID" value="TFH98077.1"/>
    <property type="molecule type" value="Genomic_DNA"/>
</dbReference>
<evidence type="ECO:0000313" key="1">
    <source>
        <dbReference type="EMBL" id="TFH98077.1"/>
    </source>
</evidence>
<accession>A0ABY2JXC3</accession>
<sequence length="362" mass="37280">MSQPPFPSRPRSGGRPLRADVVVVAGVHAAQRHAQAARLAADAGATLVAAVAWGEDGLVPEAVLRTGGPVVLEVPAQVPVTHVIGELADEPERVRVTAVVAVACLHTLHEDLADGAGHGRALVDCLEAATHHALVGASEPDRATGPAATPGADRTVHGVLRADGEAETAARRLLAVLRPDALPVVGGRADAGPLGTAGTDAAGGIGPELDCAGWLQVVNGEWPTDRVVPGVGVARYERHRPFHRGRLEELADRWALEAAARGAGGAAAGLRISGLCRLGDLPEWTFRWDQVGTDLELHPLAPDDAVLGADPGDDLEPELLCVGPELALFGWGAHADLSRIVADLDAALLTDAEFAAGPDAWG</sequence>
<comment type="caution">
    <text evidence="1">The sequence shown here is derived from an EMBL/GenBank/DDBJ whole genome shotgun (WGS) entry which is preliminary data.</text>
</comment>
<gene>
    <name evidence="1" type="ORF">E4A49_10170</name>
</gene>
<proteinExistence type="predicted"/>
<name>A0ABY2JXC3_9MICC</name>
<evidence type="ECO:0008006" key="3">
    <source>
        <dbReference type="Google" id="ProtNLM"/>
    </source>
</evidence>
<protein>
    <recommendedName>
        <fullName evidence="3">CobW C-terminal domain-containing protein</fullName>
    </recommendedName>
</protein>
<organism evidence="1 2">
    <name type="scientific">Micrococcus lylae</name>
    <dbReference type="NCBI Taxonomy" id="1273"/>
    <lineage>
        <taxon>Bacteria</taxon>
        <taxon>Bacillati</taxon>
        <taxon>Actinomycetota</taxon>
        <taxon>Actinomycetes</taxon>
        <taxon>Micrococcales</taxon>
        <taxon>Micrococcaceae</taxon>
        <taxon>Micrococcus</taxon>
    </lineage>
</organism>
<reference evidence="1 2" key="1">
    <citation type="submission" date="2019-03" db="EMBL/GenBank/DDBJ databases">
        <title>Reclassification of Micrococcus aloeverae and Micrococcus yunnanensis as later heterotypic synonyms of Micrococcus luteus.</title>
        <authorList>
            <person name="Huang C.-H."/>
        </authorList>
    </citation>
    <scope>NUCLEOTIDE SEQUENCE [LARGE SCALE GENOMIC DNA]</scope>
    <source>
        <strain evidence="1 2">BCRC 12151</strain>
    </source>
</reference>
<keyword evidence="2" id="KW-1185">Reference proteome</keyword>
<dbReference type="RefSeq" id="WP_067191234.1">
    <property type="nucleotide sequence ID" value="NZ_SPKT01000024.1"/>
</dbReference>